<accession>A0ABD1SKM4</accession>
<name>A0ABD1SKM4_9LAMI</name>
<dbReference type="Pfam" id="PF12313">
    <property type="entry name" value="NPR1_like_C"/>
    <property type="match status" value="1"/>
</dbReference>
<gene>
    <name evidence="3" type="ORF">Fot_35099</name>
</gene>
<evidence type="ECO:0000259" key="2">
    <source>
        <dbReference type="Pfam" id="PF12313"/>
    </source>
</evidence>
<organism evidence="3 4">
    <name type="scientific">Forsythia ovata</name>
    <dbReference type="NCBI Taxonomy" id="205694"/>
    <lineage>
        <taxon>Eukaryota</taxon>
        <taxon>Viridiplantae</taxon>
        <taxon>Streptophyta</taxon>
        <taxon>Embryophyta</taxon>
        <taxon>Tracheophyta</taxon>
        <taxon>Spermatophyta</taxon>
        <taxon>Magnoliopsida</taxon>
        <taxon>eudicotyledons</taxon>
        <taxon>Gunneridae</taxon>
        <taxon>Pentapetalae</taxon>
        <taxon>asterids</taxon>
        <taxon>lamiids</taxon>
        <taxon>Lamiales</taxon>
        <taxon>Oleaceae</taxon>
        <taxon>Forsythieae</taxon>
        <taxon>Forsythia</taxon>
    </lineage>
</organism>
<dbReference type="AlphaFoldDB" id="A0ABD1SKM4"/>
<sequence length="136" mass="15170">MSTVELGERIFPRCSAILNKIMDIDDDYEIAQLGIGTLGNPAPAQFATDNDAVHEEMPEVEQEDEEEDIDQGEPQPSSPEVAGPSQELDDSVPPESSTHEFIPLSFAWNVSKQGRDVSITIDDEILEEQEQLWEQK</sequence>
<dbReference type="InterPro" id="IPR021094">
    <property type="entry name" value="NPR1/NIM1-like_C"/>
</dbReference>
<evidence type="ECO:0000313" key="4">
    <source>
        <dbReference type="Proteomes" id="UP001604277"/>
    </source>
</evidence>
<feature type="domain" description="NPR1/NIM1-like C-terminal" evidence="2">
    <location>
        <begin position="2"/>
        <end position="37"/>
    </location>
</feature>
<proteinExistence type="predicted"/>
<dbReference type="Proteomes" id="UP001604277">
    <property type="component" value="Unassembled WGS sequence"/>
</dbReference>
<evidence type="ECO:0000313" key="3">
    <source>
        <dbReference type="EMBL" id="KAL2501251.1"/>
    </source>
</evidence>
<evidence type="ECO:0000256" key="1">
    <source>
        <dbReference type="SAM" id="MobiDB-lite"/>
    </source>
</evidence>
<comment type="caution">
    <text evidence="3">The sequence shown here is derived from an EMBL/GenBank/DDBJ whole genome shotgun (WGS) entry which is preliminary data.</text>
</comment>
<protein>
    <submittedName>
        <fullName evidence="3">NPR1/NIM1-like</fullName>
    </submittedName>
</protein>
<dbReference type="EMBL" id="JBFOLJ010000010">
    <property type="protein sequence ID" value="KAL2501251.1"/>
    <property type="molecule type" value="Genomic_DNA"/>
</dbReference>
<feature type="compositionally biased region" description="Acidic residues" evidence="1">
    <location>
        <begin position="58"/>
        <end position="71"/>
    </location>
</feature>
<reference evidence="4" key="1">
    <citation type="submission" date="2024-07" db="EMBL/GenBank/DDBJ databases">
        <title>Two chromosome-level genome assemblies of Korean endemic species Abeliophyllum distichum and Forsythia ovata (Oleaceae).</title>
        <authorList>
            <person name="Jang H."/>
        </authorList>
    </citation>
    <scope>NUCLEOTIDE SEQUENCE [LARGE SCALE GENOMIC DNA]</scope>
</reference>
<keyword evidence="4" id="KW-1185">Reference proteome</keyword>
<feature type="region of interest" description="Disordered" evidence="1">
    <location>
        <begin position="37"/>
        <end position="99"/>
    </location>
</feature>